<evidence type="ECO:0000259" key="2">
    <source>
        <dbReference type="PROSITE" id="PS51806"/>
    </source>
</evidence>
<feature type="coiled-coil region" evidence="1">
    <location>
        <begin position="109"/>
        <end position="136"/>
    </location>
</feature>
<dbReference type="PANTHER" id="PTHR46354:SF1">
    <property type="entry name" value="PROTEIN RESPONSE TO ABA AND SALT 1-RELATED"/>
    <property type="match status" value="1"/>
</dbReference>
<reference evidence="3" key="1">
    <citation type="submission" date="2023-04" db="EMBL/GenBank/DDBJ databases">
        <authorList>
            <person name="Vijverberg K."/>
            <person name="Xiong W."/>
            <person name="Schranz E."/>
        </authorList>
    </citation>
    <scope>NUCLEOTIDE SEQUENCE</scope>
</reference>
<dbReference type="PROSITE" id="PS51806">
    <property type="entry name" value="DOG1"/>
    <property type="match status" value="1"/>
</dbReference>
<organism evidence="3 4">
    <name type="scientific">Lactuca saligna</name>
    <name type="common">Willowleaf lettuce</name>
    <dbReference type="NCBI Taxonomy" id="75948"/>
    <lineage>
        <taxon>Eukaryota</taxon>
        <taxon>Viridiplantae</taxon>
        <taxon>Streptophyta</taxon>
        <taxon>Embryophyta</taxon>
        <taxon>Tracheophyta</taxon>
        <taxon>Spermatophyta</taxon>
        <taxon>Magnoliopsida</taxon>
        <taxon>eudicotyledons</taxon>
        <taxon>Gunneridae</taxon>
        <taxon>Pentapetalae</taxon>
        <taxon>asterids</taxon>
        <taxon>campanulids</taxon>
        <taxon>Asterales</taxon>
        <taxon>Asteraceae</taxon>
        <taxon>Cichorioideae</taxon>
        <taxon>Cichorieae</taxon>
        <taxon>Lactucinae</taxon>
        <taxon>Lactuca</taxon>
    </lineage>
</organism>
<proteinExistence type="predicted"/>
<protein>
    <recommendedName>
        <fullName evidence="2">DOG1 domain-containing protein</fullName>
    </recommendedName>
</protein>
<feature type="domain" description="DOG1" evidence="2">
    <location>
        <begin position="8"/>
        <end position="226"/>
    </location>
</feature>
<keyword evidence="4" id="KW-1185">Reference proteome</keyword>
<keyword evidence="1" id="KW-0175">Coiled coil</keyword>
<dbReference type="InterPro" id="IPR051886">
    <property type="entry name" value="Seed_Dev/Stress_Resp_Reg"/>
</dbReference>
<name>A0AA35V7M7_LACSI</name>
<sequence length="235" mass="27079">MDNQRSVRDSFAEYFEDWEAQHRSYLDKLVAIATQNESEEDSVRHLVDQVLCHYQEYYDEKSKAAESDVFLMFSPPWFSSFERTLLWATGFRPSVAFRLIRESVGGELSEEQNERIAAVREKTRRLEREISEALASVQESVAAQPFSDLVKREARLVDGEASEMEDAFGELKAAMLAVMRDADCLRQHTAGEVLEVLTPAQKVRFLAGTSQFWLQSRRLGMERDKRNEISRKAIT</sequence>
<evidence type="ECO:0000313" key="4">
    <source>
        <dbReference type="Proteomes" id="UP001177003"/>
    </source>
</evidence>
<gene>
    <name evidence="3" type="ORF">LSALG_LOCUS1668</name>
</gene>
<dbReference type="AlphaFoldDB" id="A0AA35V7M7"/>
<dbReference type="Proteomes" id="UP001177003">
    <property type="component" value="Chromosome 0"/>
</dbReference>
<dbReference type="GO" id="GO:0043565">
    <property type="term" value="F:sequence-specific DNA binding"/>
    <property type="evidence" value="ECO:0007669"/>
    <property type="project" value="InterPro"/>
</dbReference>
<evidence type="ECO:0000313" key="3">
    <source>
        <dbReference type="EMBL" id="CAI9260845.1"/>
    </source>
</evidence>
<accession>A0AA35V7M7</accession>
<dbReference type="InterPro" id="IPR025422">
    <property type="entry name" value="TGA_domain"/>
</dbReference>
<evidence type="ECO:0000256" key="1">
    <source>
        <dbReference type="SAM" id="Coils"/>
    </source>
</evidence>
<dbReference type="EMBL" id="OX465086">
    <property type="protein sequence ID" value="CAI9260845.1"/>
    <property type="molecule type" value="Genomic_DNA"/>
</dbReference>
<dbReference type="PANTHER" id="PTHR46354">
    <property type="entry name" value="DOG1 DOMAIN-CONTAINING PROTEIN"/>
    <property type="match status" value="1"/>
</dbReference>
<dbReference type="GO" id="GO:0006351">
    <property type="term" value="P:DNA-templated transcription"/>
    <property type="evidence" value="ECO:0007669"/>
    <property type="project" value="InterPro"/>
</dbReference>
<dbReference type="Pfam" id="PF14144">
    <property type="entry name" value="DOG1"/>
    <property type="match status" value="1"/>
</dbReference>